<evidence type="ECO:0000256" key="2">
    <source>
        <dbReference type="ARBA" id="ARBA00006796"/>
    </source>
</evidence>
<feature type="domain" description="FixC-like C-terminal" evidence="7">
    <location>
        <begin position="373"/>
        <end position="428"/>
    </location>
</feature>
<organism evidence="8 9">
    <name type="scientific">Sporomusa acidovorans (strain ATCC 49682 / DSM 3132 / Mol)</name>
    <dbReference type="NCBI Taxonomy" id="1123286"/>
    <lineage>
        <taxon>Bacteria</taxon>
        <taxon>Bacillati</taxon>
        <taxon>Bacillota</taxon>
        <taxon>Negativicutes</taxon>
        <taxon>Selenomonadales</taxon>
        <taxon>Sporomusaceae</taxon>
        <taxon>Sporomusa</taxon>
    </lineage>
</organism>
<keyword evidence="3" id="KW-0285">Flavoprotein</keyword>
<dbReference type="SUPFAM" id="SSF51905">
    <property type="entry name" value="FAD/NAD(P)-binding domain"/>
    <property type="match status" value="1"/>
</dbReference>
<dbReference type="Pfam" id="PF01494">
    <property type="entry name" value="FAD_binding_3"/>
    <property type="match status" value="1"/>
</dbReference>
<dbReference type="PANTHER" id="PTHR43624:SF2">
    <property type="entry name" value="ELECTRON TRANSFER FLAVOPROTEIN-QUINONE OXIDOREDUCTASE YDIS-RELATED"/>
    <property type="match status" value="1"/>
</dbReference>
<keyword evidence="4" id="KW-0274">FAD</keyword>
<dbReference type="GO" id="GO:0016757">
    <property type="term" value="F:glycosyltransferase activity"/>
    <property type="evidence" value="ECO:0007669"/>
    <property type="project" value="UniProtKB-KW"/>
</dbReference>
<evidence type="ECO:0000256" key="5">
    <source>
        <dbReference type="ARBA" id="ARBA00023002"/>
    </source>
</evidence>
<comment type="cofactor">
    <cofactor evidence="1">
        <name>FAD</name>
        <dbReference type="ChEBI" id="CHEBI:57692"/>
    </cofactor>
</comment>
<evidence type="ECO:0000259" key="6">
    <source>
        <dbReference type="Pfam" id="PF01494"/>
    </source>
</evidence>
<keyword evidence="8" id="KW-0328">Glycosyltransferase</keyword>
<dbReference type="Pfam" id="PF26311">
    <property type="entry name" value="ETF-QO_FixC_C"/>
    <property type="match status" value="1"/>
</dbReference>
<gene>
    <name evidence="8" type="primary">thi4_1</name>
    <name evidence="8" type="ORF">SPACI_011180</name>
</gene>
<dbReference type="PANTHER" id="PTHR43624">
    <property type="entry name" value="ELECTRON TRANSFER FLAVOPROTEIN-QUINONE OXIDOREDUCTASE YDIS-RELATED"/>
    <property type="match status" value="1"/>
</dbReference>
<dbReference type="InterPro" id="IPR039651">
    <property type="entry name" value="FixC-like"/>
</dbReference>
<accession>A0ABZ3IYX6</accession>
<sequence>MEDEEKFDVIIIGAGPAGSACAYILAREGKNVLIIERGDIAGNKNVTGGRLYTYALELLEPGLYKEAVLERKVVSEQIMLLTEKTGLTIDYFDESEPSGALPPQSYTVLRAPFDEWLAGKAEEQGAMLATGILVNDLIMKDGKVVGVKAGEDEMYADIVIAADGVNSFMAQKAGLKKEWNSHEVGVGVKEIIELPAEVISNRFQVCEDEGVARTLLGNTDGVQGGGFLYTNKNSISLGLVLSPEALARQKRSIADIYQDFKMHPAIYRAIEGGTTIEYSAHLVPENGWNSVPEKLYRDGFLVIGDAAGFVINTGTMIRGIDLAIVSGVAAARAVLAATAPSEVGPEYVRTLEELHVPATMKLFAGWPQITGMERMAATYPAMANEMLRFMFKVDGTVPEKMPKAMYQIMKKYVSLGQLLSDAWKGFKAI</sequence>
<protein>
    <submittedName>
        <fullName evidence="8">Thiamine thiazole synthase</fullName>
        <ecNumber evidence="8">2.4.2.59</ecNumber>
    </submittedName>
</protein>
<name>A0ABZ3IYX6_SPOA4</name>
<evidence type="ECO:0000256" key="3">
    <source>
        <dbReference type="ARBA" id="ARBA00022630"/>
    </source>
</evidence>
<evidence type="ECO:0000256" key="4">
    <source>
        <dbReference type="ARBA" id="ARBA00022827"/>
    </source>
</evidence>
<dbReference type="Gene3D" id="3.50.50.60">
    <property type="entry name" value="FAD/NAD(P)-binding domain"/>
    <property type="match status" value="1"/>
</dbReference>
<dbReference type="PRINTS" id="PR00420">
    <property type="entry name" value="RNGMNOXGNASE"/>
</dbReference>
<dbReference type="Proteomes" id="UP000216052">
    <property type="component" value="Chromosome"/>
</dbReference>
<dbReference type="EC" id="2.4.2.59" evidence="8"/>
<evidence type="ECO:0000313" key="9">
    <source>
        <dbReference type="Proteomes" id="UP000216052"/>
    </source>
</evidence>
<dbReference type="InterPro" id="IPR036188">
    <property type="entry name" value="FAD/NAD-bd_sf"/>
</dbReference>
<dbReference type="EMBL" id="CP155571">
    <property type="protein sequence ID" value="XFO71103.1"/>
    <property type="molecule type" value="Genomic_DNA"/>
</dbReference>
<comment type="similarity">
    <text evidence="2">Belongs to the ETF-QO/FixC family.</text>
</comment>
<keyword evidence="8" id="KW-0808">Transferase</keyword>
<reference evidence="8" key="1">
    <citation type="submission" date="2024-05" db="EMBL/GenBank/DDBJ databases">
        <title>Isolation and characterization of Sporomusa carbonis sp. nov., a carboxydotrophic hydrogenogen in the genus of Sporomusa isolated from a charcoal burning pile.</title>
        <authorList>
            <person name="Boeer T."/>
            <person name="Rosenbaum F."/>
            <person name="Eysell L."/>
            <person name="Mueller V."/>
            <person name="Daniel R."/>
            <person name="Poehlein A."/>
        </authorList>
    </citation>
    <scope>NUCLEOTIDE SEQUENCE [LARGE SCALE GENOMIC DNA]</scope>
    <source>
        <strain evidence="8">DSM 3132</strain>
    </source>
</reference>
<keyword evidence="9" id="KW-1185">Reference proteome</keyword>
<keyword evidence="5" id="KW-0560">Oxidoreductase</keyword>
<feature type="domain" description="FAD-binding" evidence="6">
    <location>
        <begin position="7"/>
        <end position="192"/>
    </location>
</feature>
<dbReference type="SUPFAM" id="SSF54373">
    <property type="entry name" value="FAD-linked reductases, C-terminal domain"/>
    <property type="match status" value="1"/>
</dbReference>
<dbReference type="InterPro" id="IPR002938">
    <property type="entry name" value="FAD-bd"/>
</dbReference>
<evidence type="ECO:0000256" key="1">
    <source>
        <dbReference type="ARBA" id="ARBA00001974"/>
    </source>
</evidence>
<evidence type="ECO:0000313" key="8">
    <source>
        <dbReference type="EMBL" id="XFO71103.1"/>
    </source>
</evidence>
<evidence type="ECO:0000259" key="7">
    <source>
        <dbReference type="Pfam" id="PF26311"/>
    </source>
</evidence>
<dbReference type="InterPro" id="IPR059103">
    <property type="entry name" value="FixC-like_C"/>
</dbReference>
<proteinExistence type="inferred from homology"/>
<dbReference type="PROSITE" id="PS51257">
    <property type="entry name" value="PROKAR_LIPOPROTEIN"/>
    <property type="match status" value="1"/>
</dbReference>